<feature type="compositionally biased region" description="Basic and acidic residues" evidence="7">
    <location>
        <begin position="229"/>
        <end position="249"/>
    </location>
</feature>
<dbReference type="Proteomes" id="UP000887568">
    <property type="component" value="Unplaced"/>
</dbReference>
<dbReference type="GeneID" id="119728288"/>
<dbReference type="EnsemblMetazoa" id="XM_038200473.1">
    <property type="protein sequence ID" value="XP_038056401.1"/>
    <property type="gene ID" value="LOC119728288"/>
</dbReference>
<keyword evidence="3" id="KW-0963">Cytoplasm</keyword>
<dbReference type="PANTHER" id="PTHR44281">
    <property type="entry name" value="SPINDLE ASSEMBLY ABNORMAL PROTEIN 6 HOMOLOG"/>
    <property type="match status" value="1"/>
</dbReference>
<evidence type="ECO:0000256" key="1">
    <source>
        <dbReference type="ARBA" id="ARBA00004300"/>
    </source>
</evidence>
<dbReference type="EnsemblMetazoa" id="XM_038200474.1">
    <property type="protein sequence ID" value="XP_038056402.1"/>
    <property type="gene ID" value="LOC119728288"/>
</dbReference>
<dbReference type="OrthoDB" id="49058at2759"/>
<evidence type="ECO:0000256" key="5">
    <source>
        <dbReference type="ARBA" id="ARBA00023212"/>
    </source>
</evidence>
<dbReference type="GO" id="GO:0005814">
    <property type="term" value="C:centriole"/>
    <property type="evidence" value="ECO:0007669"/>
    <property type="project" value="TreeGrafter"/>
</dbReference>
<feature type="domain" description="Spindle assembly abnormal protein 6 N-terminal" evidence="8">
    <location>
        <begin position="5"/>
        <end position="140"/>
    </location>
</feature>
<dbReference type="InterPro" id="IPR032396">
    <property type="entry name" value="SAS-6_N"/>
</dbReference>
<feature type="region of interest" description="Disordered" evidence="7">
    <location>
        <begin position="227"/>
        <end position="251"/>
    </location>
</feature>
<keyword evidence="4" id="KW-0175">Coiled coil</keyword>
<dbReference type="GO" id="GO:0005813">
    <property type="term" value="C:centrosome"/>
    <property type="evidence" value="ECO:0007669"/>
    <property type="project" value="UniProtKB-SubCell"/>
</dbReference>
<proteinExistence type="predicted"/>
<dbReference type="InterPro" id="IPR038558">
    <property type="entry name" value="SAS-6_N_sf"/>
</dbReference>
<evidence type="ECO:0000256" key="3">
    <source>
        <dbReference type="ARBA" id="ARBA00022490"/>
    </source>
</evidence>
<organism evidence="10 11">
    <name type="scientific">Patiria miniata</name>
    <name type="common">Bat star</name>
    <name type="synonym">Asterina miniata</name>
    <dbReference type="NCBI Taxonomy" id="46514"/>
    <lineage>
        <taxon>Eukaryota</taxon>
        <taxon>Metazoa</taxon>
        <taxon>Echinodermata</taxon>
        <taxon>Eleutherozoa</taxon>
        <taxon>Asterozoa</taxon>
        <taxon>Asteroidea</taxon>
        <taxon>Valvatacea</taxon>
        <taxon>Valvatida</taxon>
        <taxon>Asterinidae</taxon>
        <taxon>Patiria</taxon>
    </lineage>
</organism>
<sequence length="639" mass="71977">MSEPLFNSAVTVCIKCTGHDDRTSSVRVQLEIQTASSPLQRKELNVRLTDDADPFFLFNLMLGEDDFQSLKVQQGLLVDFTAFPQKLIELLQRCAEEQSKDAPKFVLQLIRSEPLSHGLAELCIVETNPFKHLTHLALKLQPGGDADVKKYLASCLKRLQGDHNNLSQRLKLTESTLSGQLQESQKALSARTRELESLRSEWSAHTDSLNAKHKQEIAEIKQNALQTQRDMEQRYEQEKKQMEDMRQQRSSELQSRLADLQTANKELTDRKYRLESSVRELKGKLTTLEEDYQRAQHELQALRQQRGSLESDQRSREQTLSQQQTRIAVMQQEVRDKEALLAKSNQLMESANEQKAKLEESIQHKNSLVAKLESTVKSTSQEVMKGNEIIKKLQGELKASLAKLKLKNTVTGKQEKLLEERNQTLRALQQDADGLKTKSQQLENENDRMRETLESTRTKLEESRQLLKTNENVINWLNKQVNEAQMSKRHGMFEVPTSTVAYRPQGVPAAVSSSRPWPMSSTHLTNTMSTIPQSTPMGYNSSTASAPSTSKRSEPALDPKYLQHPSQHHSQPPGQHPSQHPSQHPGQYPTASARDGGPLQKSGPVPLQLSSTPMAPTAPAPSVPPLMSAYFPPQLKGTT</sequence>
<feature type="region of interest" description="Disordered" evidence="7">
    <location>
        <begin position="429"/>
        <end position="448"/>
    </location>
</feature>
<dbReference type="GO" id="GO:0007099">
    <property type="term" value="P:centriole replication"/>
    <property type="evidence" value="ECO:0007669"/>
    <property type="project" value="TreeGrafter"/>
</dbReference>
<dbReference type="OMA" id="KHDSMES"/>
<dbReference type="PANTHER" id="PTHR44281:SF2">
    <property type="entry name" value="SPINDLE ASSEMBLY ABNORMAL PROTEIN 6 HOMOLOG"/>
    <property type="match status" value="1"/>
</dbReference>
<evidence type="ECO:0000313" key="11">
    <source>
        <dbReference type="Proteomes" id="UP000887568"/>
    </source>
</evidence>
<dbReference type="RefSeq" id="XP_038056401.1">
    <property type="nucleotide sequence ID" value="XM_038200473.1"/>
</dbReference>
<dbReference type="Gene3D" id="2.170.210.20">
    <property type="entry name" value="Spindle assembly abnormal protein 6, N-terminal domain"/>
    <property type="match status" value="1"/>
</dbReference>
<name>A0A913ZXX1_PATMI</name>
<evidence type="ECO:0000259" key="8">
    <source>
        <dbReference type="Pfam" id="PF16531"/>
    </source>
</evidence>
<evidence type="ECO:0000256" key="7">
    <source>
        <dbReference type="SAM" id="MobiDB-lite"/>
    </source>
</evidence>
<accession>A0A913ZXX1</accession>
<keyword evidence="5" id="KW-0206">Cytoskeleton</keyword>
<comment type="subcellular location">
    <subcellularLocation>
        <location evidence="1">Cytoplasm</location>
        <location evidence="1">Cytoskeleton</location>
        <location evidence="1">Microtubule organizing center</location>
        <location evidence="1">Centrosome</location>
    </subcellularLocation>
</comment>
<dbReference type="AlphaFoldDB" id="A0A913ZXX1"/>
<evidence type="ECO:0000256" key="2">
    <source>
        <dbReference type="ARBA" id="ARBA00020407"/>
    </source>
</evidence>
<evidence type="ECO:0000256" key="4">
    <source>
        <dbReference type="ARBA" id="ARBA00023054"/>
    </source>
</evidence>
<protein>
    <recommendedName>
        <fullName evidence="2">Spindle assembly abnormal protein 6 homolog</fullName>
    </recommendedName>
</protein>
<evidence type="ECO:0000313" key="10">
    <source>
        <dbReference type="EnsemblMetazoa" id="XP_038056402.1"/>
    </source>
</evidence>
<dbReference type="Pfam" id="PF18594">
    <property type="entry name" value="Sas6_CC"/>
    <property type="match status" value="1"/>
</dbReference>
<keyword evidence="11" id="KW-1185">Reference proteome</keyword>
<dbReference type="Pfam" id="PF16531">
    <property type="entry name" value="SAS-6_N"/>
    <property type="match status" value="1"/>
</dbReference>
<feature type="compositionally biased region" description="Polar residues" evidence="7">
    <location>
        <begin position="511"/>
        <end position="550"/>
    </location>
</feature>
<evidence type="ECO:0000256" key="6">
    <source>
        <dbReference type="ARBA" id="ARBA00023306"/>
    </source>
</evidence>
<evidence type="ECO:0000259" key="9">
    <source>
        <dbReference type="Pfam" id="PF18594"/>
    </source>
</evidence>
<dbReference type="Gene3D" id="1.10.287.1490">
    <property type="match status" value="1"/>
</dbReference>
<keyword evidence="6" id="KW-0131">Cell cycle</keyword>
<dbReference type="InterPro" id="IPR041513">
    <property type="entry name" value="SAS6_CC"/>
</dbReference>
<reference evidence="10" key="1">
    <citation type="submission" date="2022-11" db="UniProtKB">
        <authorList>
            <consortium name="EnsemblMetazoa"/>
        </authorList>
    </citation>
    <scope>IDENTIFICATION</scope>
</reference>
<feature type="region of interest" description="Disordered" evidence="7">
    <location>
        <begin position="510"/>
        <end position="639"/>
    </location>
</feature>
<feature type="compositionally biased region" description="Low complexity" evidence="7">
    <location>
        <begin position="563"/>
        <end position="587"/>
    </location>
</feature>
<feature type="domain" description="SAS-6 coiled-coil" evidence="9">
    <location>
        <begin position="145"/>
        <end position="174"/>
    </location>
</feature>
<dbReference type="CDD" id="cd10142">
    <property type="entry name" value="HD_SAS6_N"/>
    <property type="match status" value="1"/>
</dbReference>
<feature type="region of interest" description="Disordered" evidence="7">
    <location>
        <begin position="304"/>
        <end position="324"/>
    </location>
</feature>
<dbReference type="RefSeq" id="XP_038056402.1">
    <property type="nucleotide sequence ID" value="XM_038200474.1"/>
</dbReference>